<reference evidence="3 4" key="1">
    <citation type="journal article" date="2013" name="Genome Announc.">
        <title>Genome of the haloarchaeon Natronomonas moolapensis, a neutrophilic member of a previously haloalkaliphilic genus.</title>
        <authorList>
            <person name="Dyall-Smith M.L."/>
            <person name="Pfeiffer F."/>
            <person name="Oberwinkler T."/>
            <person name="Klee K."/>
            <person name="Rampp M."/>
            <person name="Palm P."/>
            <person name="Gross K."/>
            <person name="Schuster S.C."/>
            <person name="Oesterhelt D."/>
        </authorList>
    </citation>
    <scope>NUCLEOTIDE SEQUENCE [LARGE SCALE GENOMIC DNA]</scope>
    <source>
        <strain evidence="4">DSM 18674 / JCM 14361 / 8.8.11</strain>
    </source>
</reference>
<organism evidence="3 4">
    <name type="scientific">Natronomonas moolapensis (strain DSM 18674 / CECT 7526 / JCM 14361 / 8.8.11)</name>
    <dbReference type="NCBI Taxonomy" id="268739"/>
    <lineage>
        <taxon>Archaea</taxon>
        <taxon>Methanobacteriati</taxon>
        <taxon>Methanobacteriota</taxon>
        <taxon>Stenosarchaea group</taxon>
        <taxon>Halobacteria</taxon>
        <taxon>Halobacteriales</taxon>
        <taxon>Natronomonadaceae</taxon>
        <taxon>Natronomonas</taxon>
    </lineage>
</organism>
<keyword evidence="4" id="KW-1185">Reference proteome</keyword>
<feature type="transmembrane region" description="Helical" evidence="1">
    <location>
        <begin position="12"/>
        <end position="31"/>
    </location>
</feature>
<keyword evidence="1" id="KW-1133">Transmembrane helix</keyword>
<dbReference type="GeneID" id="14650825"/>
<evidence type="ECO:0000256" key="1">
    <source>
        <dbReference type="SAM" id="Phobius"/>
    </source>
</evidence>
<dbReference type="Proteomes" id="UP000011867">
    <property type="component" value="Chromosome"/>
</dbReference>
<evidence type="ECO:0000313" key="3">
    <source>
        <dbReference type="EMBL" id="CCQ35856.1"/>
    </source>
</evidence>
<name>M1XP96_NATM8</name>
<evidence type="ECO:0000259" key="2">
    <source>
        <dbReference type="Pfam" id="PF26478"/>
    </source>
</evidence>
<feature type="transmembrane region" description="Helical" evidence="1">
    <location>
        <begin position="43"/>
        <end position="64"/>
    </location>
</feature>
<sequence>MKEILAPVVELVAYAVATAAFTVAGVFAELTSVDYLAAGNTTFAAWLVVMGAVALYAGVVALGAGELLPRVRDTVADGR</sequence>
<dbReference type="InterPro" id="IPR058464">
    <property type="entry name" value="DUF8151"/>
</dbReference>
<proteinExistence type="predicted"/>
<keyword evidence="1" id="KW-0472">Membrane</keyword>
<accession>M1XP96</accession>
<dbReference type="RefSeq" id="WP_015408694.1">
    <property type="nucleotide sequence ID" value="NC_020388.1"/>
</dbReference>
<dbReference type="Pfam" id="PF26478">
    <property type="entry name" value="DUF8151"/>
    <property type="match status" value="1"/>
</dbReference>
<dbReference type="eggNOG" id="arCOG10294">
    <property type="taxonomic scope" value="Archaea"/>
</dbReference>
<dbReference type="HOGENOM" id="CLU_174509_0_0_2"/>
<gene>
    <name evidence="3" type="ordered locus">Nmlp_1661</name>
</gene>
<evidence type="ECO:0000313" key="4">
    <source>
        <dbReference type="Proteomes" id="UP000011867"/>
    </source>
</evidence>
<keyword evidence="1" id="KW-0812">Transmembrane</keyword>
<protein>
    <recommendedName>
        <fullName evidence="2">DUF8151 domain-containing protein</fullName>
    </recommendedName>
</protein>
<dbReference type="KEGG" id="nmo:Nmlp_1661"/>
<feature type="domain" description="DUF8151" evidence="2">
    <location>
        <begin position="3"/>
        <end position="75"/>
    </location>
</feature>
<dbReference type="STRING" id="268739.Nmlp_1661"/>
<dbReference type="EMBL" id="HF582854">
    <property type="protein sequence ID" value="CCQ35856.1"/>
    <property type="molecule type" value="Genomic_DNA"/>
</dbReference>
<dbReference type="AlphaFoldDB" id="M1XP96"/>